<dbReference type="InterPro" id="IPR007168">
    <property type="entry name" value="Phageshock_PspC_N"/>
</dbReference>
<evidence type="ECO:0000256" key="6">
    <source>
        <dbReference type="SAM" id="Phobius"/>
    </source>
</evidence>
<dbReference type="InterPro" id="IPR052027">
    <property type="entry name" value="PspC"/>
</dbReference>
<gene>
    <name evidence="8" type="ORF">SAMN05518683_11735</name>
</gene>
<evidence type="ECO:0000313" key="9">
    <source>
        <dbReference type="Proteomes" id="UP000198892"/>
    </source>
</evidence>
<evidence type="ECO:0000256" key="1">
    <source>
        <dbReference type="ARBA" id="ARBA00004162"/>
    </source>
</evidence>
<dbReference type="OrthoDB" id="9815286at2"/>
<keyword evidence="2" id="KW-1003">Cell membrane</keyword>
<proteinExistence type="predicted"/>
<comment type="subcellular location">
    <subcellularLocation>
        <location evidence="1">Cell membrane</location>
        <topology evidence="1">Single-pass membrane protein</topology>
    </subcellularLocation>
</comment>
<feature type="transmembrane region" description="Helical" evidence="6">
    <location>
        <begin position="33"/>
        <end position="58"/>
    </location>
</feature>
<protein>
    <submittedName>
        <fullName evidence="8">Phage shock protein C</fullName>
    </submittedName>
</protein>
<sequence length="66" mass="7401">MKKLVRSRSNRKLAGVCGGIADYFGVDPMLIRIITVVLFFVTWLFPIPIAYLVLTFILPNEGDTAE</sequence>
<keyword evidence="5 6" id="KW-0472">Membrane</keyword>
<feature type="domain" description="Phage shock protein PspC N-terminal" evidence="7">
    <location>
        <begin position="2"/>
        <end position="61"/>
    </location>
</feature>
<keyword evidence="4 6" id="KW-1133">Transmembrane helix</keyword>
<dbReference type="STRING" id="1884432.SAMN05518683_11735"/>
<evidence type="ECO:0000313" key="8">
    <source>
        <dbReference type="EMBL" id="SFQ10393.1"/>
    </source>
</evidence>
<evidence type="ECO:0000256" key="4">
    <source>
        <dbReference type="ARBA" id="ARBA00022989"/>
    </source>
</evidence>
<keyword evidence="9" id="KW-1185">Reference proteome</keyword>
<dbReference type="RefSeq" id="WP_093338337.1">
    <property type="nucleotide sequence ID" value="NZ_FOXD01000017.1"/>
</dbReference>
<dbReference type="GO" id="GO:0005886">
    <property type="term" value="C:plasma membrane"/>
    <property type="evidence" value="ECO:0007669"/>
    <property type="project" value="UniProtKB-SubCell"/>
</dbReference>
<organism evidence="8 9">
    <name type="scientific">Salibacterium halotolerans</name>
    <dbReference type="NCBI Taxonomy" id="1884432"/>
    <lineage>
        <taxon>Bacteria</taxon>
        <taxon>Bacillati</taxon>
        <taxon>Bacillota</taxon>
        <taxon>Bacilli</taxon>
        <taxon>Bacillales</taxon>
        <taxon>Bacillaceae</taxon>
    </lineage>
</organism>
<evidence type="ECO:0000256" key="3">
    <source>
        <dbReference type="ARBA" id="ARBA00022692"/>
    </source>
</evidence>
<evidence type="ECO:0000259" key="7">
    <source>
        <dbReference type="Pfam" id="PF04024"/>
    </source>
</evidence>
<evidence type="ECO:0000256" key="5">
    <source>
        <dbReference type="ARBA" id="ARBA00023136"/>
    </source>
</evidence>
<dbReference type="Pfam" id="PF04024">
    <property type="entry name" value="PspC"/>
    <property type="match status" value="1"/>
</dbReference>
<keyword evidence="3 6" id="KW-0812">Transmembrane</keyword>
<reference evidence="9" key="1">
    <citation type="submission" date="2016-10" db="EMBL/GenBank/DDBJ databases">
        <authorList>
            <person name="Varghese N."/>
            <person name="Submissions S."/>
        </authorList>
    </citation>
    <scope>NUCLEOTIDE SEQUENCE [LARGE SCALE GENOMIC DNA]</scope>
    <source>
        <strain evidence="9">S7</strain>
    </source>
</reference>
<dbReference type="PANTHER" id="PTHR33885">
    <property type="entry name" value="PHAGE SHOCK PROTEIN C"/>
    <property type="match status" value="1"/>
</dbReference>
<dbReference type="Proteomes" id="UP000198892">
    <property type="component" value="Unassembled WGS sequence"/>
</dbReference>
<dbReference type="EMBL" id="FOXD01000017">
    <property type="protein sequence ID" value="SFQ10393.1"/>
    <property type="molecule type" value="Genomic_DNA"/>
</dbReference>
<evidence type="ECO:0000256" key="2">
    <source>
        <dbReference type="ARBA" id="ARBA00022475"/>
    </source>
</evidence>
<dbReference type="PANTHER" id="PTHR33885:SF3">
    <property type="entry name" value="PHAGE SHOCK PROTEIN C"/>
    <property type="match status" value="1"/>
</dbReference>
<name>A0A1I5VSN8_9BACI</name>
<dbReference type="AlphaFoldDB" id="A0A1I5VSN8"/>
<accession>A0A1I5VSN8</accession>